<dbReference type="OrthoDB" id="9797882at2"/>
<dbReference type="RefSeq" id="WP_105205272.1">
    <property type="nucleotide sequence ID" value="NZ_JACOGI010000002.1"/>
</dbReference>
<accession>A0A8J6INS2</accession>
<keyword evidence="2" id="KW-0326">Glycosidase</keyword>
<dbReference type="GO" id="GO:0006152">
    <property type="term" value="P:purine nucleoside catabolic process"/>
    <property type="evidence" value="ECO:0007669"/>
    <property type="project" value="TreeGrafter"/>
</dbReference>
<dbReference type="InterPro" id="IPR001910">
    <property type="entry name" value="Inosine/uridine_hydrolase_dom"/>
</dbReference>
<dbReference type="SUPFAM" id="SSF53590">
    <property type="entry name" value="Nucleoside hydrolase"/>
    <property type="match status" value="1"/>
</dbReference>
<sequence length="317" mass="34340">MEKTPVLFDCDPGVDDAFALSLLGSCPQFDLRAITAVFGNMPLAKTAVNALGLAQALDLSCPVAKGADRPLFKAYDRGDDYVSPVHGSTGIGDIVLPTGGRAFDEREACDVIYDEAVKAGGKLVVFAIGPLTNIARAVMRYPDLPQLIAGFYIMGGGIGMGNQSKYAEANIFKDPTAARICFEKLHTYMVGLNATHAAALTAEDFDEMLAICGDRPRAQLLRQLLLFSRHNAFDCGSDSNIIHDALTIAWAIDPAVCQGHEWYVYTEDGAYSENDGETVADPEGKLGRAPNTTVAMDTDNRRFKDMMVQMCRYYADL</sequence>
<evidence type="ECO:0000256" key="2">
    <source>
        <dbReference type="ARBA" id="ARBA00023295"/>
    </source>
</evidence>
<evidence type="ECO:0000313" key="5">
    <source>
        <dbReference type="Proteomes" id="UP000597668"/>
    </source>
</evidence>
<comment type="caution">
    <text evidence="4">The sequence shown here is derived from an EMBL/GenBank/DDBJ whole genome shotgun (WGS) entry which is preliminary data.</text>
</comment>
<dbReference type="InterPro" id="IPR036452">
    <property type="entry name" value="Ribo_hydro-like"/>
</dbReference>
<dbReference type="InterPro" id="IPR023186">
    <property type="entry name" value="IUNH"/>
</dbReference>
<dbReference type="AlphaFoldDB" id="A0A8J6INS2"/>
<proteinExistence type="predicted"/>
<dbReference type="PANTHER" id="PTHR12304:SF4">
    <property type="entry name" value="URIDINE NUCLEOSIDASE"/>
    <property type="match status" value="1"/>
</dbReference>
<dbReference type="GO" id="GO:0008477">
    <property type="term" value="F:purine nucleosidase activity"/>
    <property type="evidence" value="ECO:0007669"/>
    <property type="project" value="TreeGrafter"/>
</dbReference>
<keyword evidence="1 4" id="KW-0378">Hydrolase</keyword>
<protein>
    <submittedName>
        <fullName evidence="4">Nucleoside hydrolase</fullName>
    </submittedName>
</protein>
<keyword evidence="5" id="KW-1185">Reference proteome</keyword>
<reference evidence="4" key="1">
    <citation type="submission" date="2020-08" db="EMBL/GenBank/DDBJ databases">
        <authorList>
            <person name="Liu C."/>
            <person name="Sun Q."/>
        </authorList>
    </citation>
    <scope>NUCLEOTIDE SEQUENCE</scope>
    <source>
        <strain evidence="4">NSJ-65</strain>
    </source>
</reference>
<dbReference type="Gene3D" id="3.90.245.10">
    <property type="entry name" value="Ribonucleoside hydrolase-like"/>
    <property type="match status" value="1"/>
</dbReference>
<evidence type="ECO:0000256" key="1">
    <source>
        <dbReference type="ARBA" id="ARBA00022801"/>
    </source>
</evidence>
<dbReference type="GO" id="GO:0005829">
    <property type="term" value="C:cytosol"/>
    <property type="evidence" value="ECO:0007669"/>
    <property type="project" value="TreeGrafter"/>
</dbReference>
<gene>
    <name evidence="4" type="ORF">H8K20_11555</name>
</gene>
<dbReference type="Pfam" id="PF01156">
    <property type="entry name" value="IU_nuc_hydro"/>
    <property type="match status" value="1"/>
</dbReference>
<organism evidence="4 5">
    <name type="scientific">Neobittarella massiliensis</name>
    <name type="common">ex Bilen et al. 2018</name>
    <dbReference type="NCBI Taxonomy" id="2041842"/>
    <lineage>
        <taxon>Bacteria</taxon>
        <taxon>Bacillati</taxon>
        <taxon>Bacillota</taxon>
        <taxon>Clostridia</taxon>
        <taxon>Eubacteriales</taxon>
        <taxon>Oscillospiraceae</taxon>
        <taxon>Neobittarella (ex Bilen et al. 2018)</taxon>
    </lineage>
</organism>
<evidence type="ECO:0000313" key="4">
    <source>
        <dbReference type="EMBL" id="MBC3517029.1"/>
    </source>
</evidence>
<name>A0A8J6INS2_9FIRM</name>
<dbReference type="EMBL" id="JACOGI010000002">
    <property type="protein sequence ID" value="MBC3517029.1"/>
    <property type="molecule type" value="Genomic_DNA"/>
</dbReference>
<feature type="domain" description="Inosine/uridine-preferring nucleoside hydrolase" evidence="3">
    <location>
        <begin position="6"/>
        <end position="305"/>
    </location>
</feature>
<dbReference type="Proteomes" id="UP000597668">
    <property type="component" value="Unassembled WGS sequence"/>
</dbReference>
<dbReference type="PANTHER" id="PTHR12304">
    <property type="entry name" value="INOSINE-URIDINE PREFERRING NUCLEOSIDE HYDROLASE"/>
    <property type="match status" value="1"/>
</dbReference>
<evidence type="ECO:0000259" key="3">
    <source>
        <dbReference type="Pfam" id="PF01156"/>
    </source>
</evidence>